<evidence type="ECO:0000313" key="7">
    <source>
        <dbReference type="Proteomes" id="UP000077248"/>
    </source>
</evidence>
<dbReference type="InterPro" id="IPR010730">
    <property type="entry name" value="HET"/>
</dbReference>
<dbReference type="SUPFAM" id="SSF52540">
    <property type="entry name" value="P-loop containing nucleoside triphosphate hydrolases"/>
    <property type="match status" value="1"/>
</dbReference>
<feature type="repeat" description="ANK" evidence="2">
    <location>
        <begin position="761"/>
        <end position="789"/>
    </location>
</feature>
<dbReference type="EMBL" id="KV441521">
    <property type="protein sequence ID" value="OAG13218.1"/>
    <property type="molecule type" value="Genomic_DNA"/>
</dbReference>
<dbReference type="RefSeq" id="XP_018378639.1">
    <property type="nucleotide sequence ID" value="XM_018532919.1"/>
</dbReference>
<dbReference type="OMA" id="GKICSWL"/>
<dbReference type="GeneID" id="29118513"/>
<evidence type="ECO:0000256" key="2">
    <source>
        <dbReference type="PROSITE-ProRule" id="PRU00023"/>
    </source>
</evidence>
<dbReference type="Gene3D" id="3.40.50.300">
    <property type="entry name" value="P-loop containing nucleotide triphosphate hydrolases"/>
    <property type="match status" value="1"/>
</dbReference>
<keyword evidence="1" id="KW-0677">Repeat</keyword>
<dbReference type="Pfam" id="PF24883">
    <property type="entry name" value="NPHP3_N"/>
    <property type="match status" value="1"/>
</dbReference>
<feature type="repeat" description="ANK" evidence="2">
    <location>
        <begin position="823"/>
        <end position="855"/>
    </location>
</feature>
<sequence>MRLLYTASDGTLRWTKDIIRSKEIPPYAILSHTWGEQEVVFDDLKDIENAQRKEGYRKIRFCAQQAKLNGLDYFWVDTCCIDKTNSQELQEAINSMFCWYQKAEKCYVLLSDVENNSSGESGSLRRRWKAAFRKSRWFNRGWTLQELLAPRSVEFFSKEGELLGDKQSLKDTISEITGIPSEALSGKQVSEFSVAERFSWAEDRQTTRDEDGAYCLFGIFDIHLPLIYGEGRENARDRLRSAVILKHKGRSHDQEERLGKICSWLSAPDPSTNYNKAHKQRQANTGLWLLESAKFSEWKERTASRLWLYGIPGCGKTILSSTIIENLLQYCHDDTNIVTAYFYFDFNDTQKQDPELMLRSLLCQLLQRSVVIPKGVDALFSSCENGQRKPSSHALLQVTKEAAQEFTHVYVVLDALDECAQRSELMDMLEAVAGWQLNNLHLLMTSRKERDIERSLEEYIREEDTVCLQRDVVDKDIQRYIQQRLRVDKGLAKWNRDAVVRQEIEDALMGGARGMFRWAVCQLDTLGKCCNRAMLRKSLASLPRTLDQTYDRILTAIGEEYSEYAMRILQWLTFSARPLSVEEVAEVVAIDVARDPAFDGDEVLEDPLEVLDICSSLVTITTNEVDRRSGSAQRIVALAHYSVQEYLVSDRIRQGLAKQYSMQEAACQSAITRGSLKYLMQLQQPLKRETLHVSALARYSAEFWSSHLRKTGDEVEQASQLAASLMAKEQPAYLTWIRLHDPDRPWEEPNLEKSDDNIPMPLYYAALLGFSIVTRLLLDAGADINAQGGHYGNALQAASYRGHEQVAKTLLDAGAEVNAQGGHYGNALQTASYRGHEQVVKTLLNAGAEVNAQGGTATHCRQLHTEATSR</sequence>
<feature type="repeat" description="ANK" evidence="2">
    <location>
        <begin position="790"/>
        <end position="822"/>
    </location>
</feature>
<dbReference type="VEuPathDB" id="FungiDB:CC77DRAFT_724835"/>
<evidence type="ECO:0000259" key="4">
    <source>
        <dbReference type="Pfam" id="PF22939"/>
    </source>
</evidence>
<dbReference type="Pfam" id="PF06985">
    <property type="entry name" value="HET"/>
    <property type="match status" value="1"/>
</dbReference>
<dbReference type="STRING" id="5599.A0A177D1C9"/>
<dbReference type="Proteomes" id="UP000077248">
    <property type="component" value="Unassembled WGS sequence"/>
</dbReference>
<feature type="domain" description="GPI inositol-deacylase winged helix" evidence="4">
    <location>
        <begin position="557"/>
        <end position="653"/>
    </location>
</feature>
<dbReference type="Gene3D" id="1.25.40.20">
    <property type="entry name" value="Ankyrin repeat-containing domain"/>
    <property type="match status" value="1"/>
</dbReference>
<evidence type="ECO:0000313" key="6">
    <source>
        <dbReference type="EMBL" id="OAG13218.1"/>
    </source>
</evidence>
<dbReference type="Pfam" id="PF12796">
    <property type="entry name" value="Ank_2"/>
    <property type="match status" value="1"/>
</dbReference>
<reference evidence="6 7" key="1">
    <citation type="submission" date="2016-05" db="EMBL/GenBank/DDBJ databases">
        <title>Comparative analysis of secretome profiles of manganese(II)-oxidizing ascomycete fungi.</title>
        <authorList>
            <consortium name="DOE Joint Genome Institute"/>
            <person name="Zeiner C.A."/>
            <person name="Purvine S.O."/>
            <person name="Zink E.M."/>
            <person name="Wu S."/>
            <person name="Pasa-Tolic L."/>
            <person name="Chaput D.L."/>
            <person name="Haridas S."/>
            <person name="Grigoriev I.V."/>
            <person name="Santelli C.M."/>
            <person name="Hansel C.M."/>
        </authorList>
    </citation>
    <scope>NUCLEOTIDE SEQUENCE [LARGE SCALE GENOMIC DNA]</scope>
    <source>
        <strain evidence="6 7">SRC1lrK2f</strain>
    </source>
</reference>
<evidence type="ECO:0000256" key="1">
    <source>
        <dbReference type="ARBA" id="ARBA00022737"/>
    </source>
</evidence>
<dbReference type="SUPFAM" id="SSF48403">
    <property type="entry name" value="Ankyrin repeat"/>
    <property type="match status" value="1"/>
</dbReference>
<proteinExistence type="predicted"/>
<dbReference type="Pfam" id="PF22939">
    <property type="entry name" value="WHD_GPIID"/>
    <property type="match status" value="1"/>
</dbReference>
<organism evidence="6 7">
    <name type="scientific">Alternaria alternata</name>
    <name type="common">Alternaria rot fungus</name>
    <name type="synonym">Torula alternata</name>
    <dbReference type="NCBI Taxonomy" id="5599"/>
    <lineage>
        <taxon>Eukaryota</taxon>
        <taxon>Fungi</taxon>
        <taxon>Dikarya</taxon>
        <taxon>Ascomycota</taxon>
        <taxon>Pezizomycotina</taxon>
        <taxon>Dothideomycetes</taxon>
        <taxon>Pleosporomycetidae</taxon>
        <taxon>Pleosporales</taxon>
        <taxon>Pleosporineae</taxon>
        <taxon>Pleosporaceae</taxon>
        <taxon>Alternaria</taxon>
        <taxon>Alternaria sect. Alternaria</taxon>
        <taxon>Alternaria alternata complex</taxon>
    </lineage>
</organism>
<dbReference type="KEGG" id="aalt:CC77DRAFT_724835"/>
<accession>A0A177D1C9</accession>
<dbReference type="InterPro" id="IPR002110">
    <property type="entry name" value="Ankyrin_rpt"/>
</dbReference>
<evidence type="ECO:0000259" key="3">
    <source>
        <dbReference type="Pfam" id="PF06985"/>
    </source>
</evidence>
<dbReference type="PANTHER" id="PTHR10622">
    <property type="entry name" value="HET DOMAIN-CONTAINING PROTEIN"/>
    <property type="match status" value="1"/>
</dbReference>
<keyword evidence="7" id="KW-1185">Reference proteome</keyword>
<name>A0A177D1C9_ALTAL</name>
<dbReference type="InterPro" id="IPR036770">
    <property type="entry name" value="Ankyrin_rpt-contain_sf"/>
</dbReference>
<protein>
    <submittedName>
        <fullName evidence="6">HET-domain-containing protein</fullName>
    </submittedName>
</protein>
<feature type="domain" description="Heterokaryon incompatibility" evidence="3">
    <location>
        <begin position="27"/>
        <end position="117"/>
    </location>
</feature>
<dbReference type="AlphaFoldDB" id="A0A177D1C9"/>
<dbReference type="PROSITE" id="PS50088">
    <property type="entry name" value="ANK_REPEAT"/>
    <property type="match status" value="3"/>
</dbReference>
<dbReference type="InterPro" id="IPR054471">
    <property type="entry name" value="GPIID_WHD"/>
</dbReference>
<dbReference type="SMART" id="SM00248">
    <property type="entry name" value="ANK"/>
    <property type="match status" value="3"/>
</dbReference>
<gene>
    <name evidence="6" type="ORF">CC77DRAFT_724835</name>
</gene>
<dbReference type="InterPro" id="IPR056884">
    <property type="entry name" value="NPHP3-like_N"/>
</dbReference>
<evidence type="ECO:0000259" key="5">
    <source>
        <dbReference type="Pfam" id="PF24883"/>
    </source>
</evidence>
<feature type="domain" description="Nephrocystin 3-like N-terminal" evidence="5">
    <location>
        <begin position="284"/>
        <end position="447"/>
    </location>
</feature>
<dbReference type="PANTHER" id="PTHR10622:SF13">
    <property type="entry name" value="NACHT DOMAIN-CONTAINING PROTEIN"/>
    <property type="match status" value="1"/>
</dbReference>
<dbReference type="InterPro" id="IPR027417">
    <property type="entry name" value="P-loop_NTPase"/>
</dbReference>
<keyword evidence="2" id="KW-0040">ANK repeat</keyword>
<dbReference type="PROSITE" id="PS50297">
    <property type="entry name" value="ANK_REP_REGION"/>
    <property type="match status" value="2"/>
</dbReference>